<keyword evidence="4" id="KW-1185">Reference proteome</keyword>
<feature type="compositionally biased region" description="Polar residues" evidence="1">
    <location>
        <begin position="367"/>
        <end position="378"/>
    </location>
</feature>
<evidence type="ECO:0000313" key="3">
    <source>
        <dbReference type="EMBL" id="CAL4094123.1"/>
    </source>
</evidence>
<proteinExistence type="predicted"/>
<name>A0AAV2QT07_MEGNR</name>
<feature type="region of interest" description="Disordered" evidence="1">
    <location>
        <begin position="195"/>
        <end position="633"/>
    </location>
</feature>
<dbReference type="AlphaFoldDB" id="A0AAV2QT07"/>
<feature type="signal peptide" evidence="2">
    <location>
        <begin position="1"/>
        <end position="24"/>
    </location>
</feature>
<evidence type="ECO:0000256" key="2">
    <source>
        <dbReference type="SAM" id="SignalP"/>
    </source>
</evidence>
<dbReference type="EMBL" id="CAXKWB010009279">
    <property type="protein sequence ID" value="CAL4094123.1"/>
    <property type="molecule type" value="Genomic_DNA"/>
</dbReference>
<feature type="compositionally biased region" description="Polar residues" evidence="1">
    <location>
        <begin position="295"/>
        <end position="304"/>
    </location>
</feature>
<feature type="compositionally biased region" description="Basic and acidic residues" evidence="1">
    <location>
        <begin position="238"/>
        <end position="293"/>
    </location>
</feature>
<feature type="compositionally biased region" description="Basic and acidic residues" evidence="1">
    <location>
        <begin position="441"/>
        <end position="456"/>
    </location>
</feature>
<comment type="caution">
    <text evidence="3">The sequence shown here is derived from an EMBL/GenBank/DDBJ whole genome shotgun (WGS) entry which is preliminary data.</text>
</comment>
<feature type="compositionally biased region" description="Basic and acidic residues" evidence="1">
    <location>
        <begin position="623"/>
        <end position="633"/>
    </location>
</feature>
<feature type="region of interest" description="Disordered" evidence="1">
    <location>
        <begin position="61"/>
        <end position="81"/>
    </location>
</feature>
<sequence length="633" mass="70492">MLTKVTSLAILLILLIAVTRYTQGKKDNKKKTQSYEDELYTQAKKPLSEEDKDKLAAKVAKHMTEKEEPVTTDEEPVEYIEGSSLRKPTKEFIKQRAEKRYNQFMDMNKDMSVADAYEKISKHMNMKGQGEMRSIAKEMKKAYKIHDDLPPGERMEKMVTMLQEKNMNKLVDNLGEKFSQDKKVLDALKTVKKGFKLGSKSEGSKKEQKVMEKKGVSNKKIKAGKKEKSQIKNTIKTKGKEANKKKTDKIVKTKTSDKSADSTKQINKDKNKAKNKQNDESKSKANKNDEDAPVKSSSCTSPNEQNHDNIKTNKDSEFESCTAKKVDKLSTFEGQKEDGSAGKIPSLMNSPPSASKENRGERGENILINNRTPYSSKQNRGETGENLSAMNPHNTHKQNRGDTGEIPSQITNPNFPRKKNRGDTGDNLLPSANTHSAGKQNRGETWEHPSPDKQRSSDASALPSAIPSFQELGDTAHNGFPGRGSQPEKGNPGNIKRSDADHGHTKETGHNERHKKKVLGEKDRSPPTGNAKSKKNQHWTGEGYDFGNTEPLGPPSSAEKPKYGKLSKALPLFSLLSSKEDRTKGAPKRREKVSRRAARGDTGSVDNLMESMQDHGGWNGAWGRKDKGTAKNM</sequence>
<evidence type="ECO:0000256" key="1">
    <source>
        <dbReference type="SAM" id="MobiDB-lite"/>
    </source>
</evidence>
<feature type="compositionally biased region" description="Basic and acidic residues" evidence="1">
    <location>
        <begin position="305"/>
        <end position="340"/>
    </location>
</feature>
<reference evidence="3 4" key="1">
    <citation type="submission" date="2024-05" db="EMBL/GenBank/DDBJ databases">
        <authorList>
            <person name="Wallberg A."/>
        </authorList>
    </citation>
    <scope>NUCLEOTIDE SEQUENCE [LARGE SCALE GENOMIC DNA]</scope>
</reference>
<gene>
    <name evidence="3" type="ORF">MNOR_LOCUS15070</name>
</gene>
<evidence type="ECO:0000313" key="4">
    <source>
        <dbReference type="Proteomes" id="UP001497623"/>
    </source>
</evidence>
<dbReference type="Proteomes" id="UP001497623">
    <property type="component" value="Unassembled WGS sequence"/>
</dbReference>
<feature type="chain" id="PRO_5043483598" evidence="2">
    <location>
        <begin position="25"/>
        <end position="633"/>
    </location>
</feature>
<feature type="compositionally biased region" description="Polar residues" evidence="1">
    <location>
        <begin position="430"/>
        <end position="439"/>
    </location>
</feature>
<feature type="compositionally biased region" description="Basic and acidic residues" evidence="1">
    <location>
        <begin position="496"/>
        <end position="511"/>
    </location>
</feature>
<keyword evidence="2" id="KW-0732">Signal</keyword>
<feature type="compositionally biased region" description="Basic residues" evidence="1">
    <location>
        <begin position="585"/>
        <end position="597"/>
    </location>
</feature>
<accession>A0AAV2QT07</accession>
<organism evidence="3 4">
    <name type="scientific">Meganyctiphanes norvegica</name>
    <name type="common">Northern krill</name>
    <name type="synonym">Thysanopoda norvegica</name>
    <dbReference type="NCBI Taxonomy" id="48144"/>
    <lineage>
        <taxon>Eukaryota</taxon>
        <taxon>Metazoa</taxon>
        <taxon>Ecdysozoa</taxon>
        <taxon>Arthropoda</taxon>
        <taxon>Crustacea</taxon>
        <taxon>Multicrustacea</taxon>
        <taxon>Malacostraca</taxon>
        <taxon>Eumalacostraca</taxon>
        <taxon>Eucarida</taxon>
        <taxon>Euphausiacea</taxon>
        <taxon>Euphausiidae</taxon>
        <taxon>Meganyctiphanes</taxon>
    </lineage>
</organism>
<feature type="compositionally biased region" description="Basic and acidic residues" evidence="1">
    <location>
        <begin position="202"/>
        <end position="215"/>
    </location>
</feature>
<protein>
    <submittedName>
        <fullName evidence="3">Uncharacterized protein</fullName>
    </submittedName>
</protein>